<dbReference type="InterPro" id="IPR051645">
    <property type="entry name" value="PER33/POM33_regulator"/>
</dbReference>
<evidence type="ECO:0000313" key="8">
    <source>
        <dbReference type="Proteomes" id="UP000308199"/>
    </source>
</evidence>
<dbReference type="InterPro" id="IPR005344">
    <property type="entry name" value="TMEM33/Pom33"/>
</dbReference>
<evidence type="ECO:0008006" key="9">
    <source>
        <dbReference type="Google" id="ProtNLM"/>
    </source>
</evidence>
<dbReference type="Proteomes" id="UP000308199">
    <property type="component" value="Unassembled WGS sequence"/>
</dbReference>
<dbReference type="GO" id="GO:0005783">
    <property type="term" value="C:endoplasmic reticulum"/>
    <property type="evidence" value="ECO:0007669"/>
    <property type="project" value="TreeGrafter"/>
</dbReference>
<evidence type="ECO:0000313" key="7">
    <source>
        <dbReference type="EMBL" id="THH11796.1"/>
    </source>
</evidence>
<dbReference type="OrthoDB" id="5581259at2759"/>
<feature type="transmembrane region" description="Helical" evidence="6">
    <location>
        <begin position="6"/>
        <end position="26"/>
    </location>
</feature>
<evidence type="ECO:0000256" key="1">
    <source>
        <dbReference type="ARBA" id="ARBA00004141"/>
    </source>
</evidence>
<evidence type="ECO:0000256" key="6">
    <source>
        <dbReference type="SAM" id="Phobius"/>
    </source>
</evidence>
<gene>
    <name evidence="7" type="ORF">EW145_g425</name>
</gene>
<keyword evidence="8" id="KW-1185">Reference proteome</keyword>
<dbReference type="PANTHER" id="PTHR12703">
    <property type="entry name" value="TRANSMEMBRANE PROTEIN 33"/>
    <property type="match status" value="1"/>
</dbReference>
<proteinExistence type="inferred from homology"/>
<dbReference type="GO" id="GO:0071786">
    <property type="term" value="P:endoplasmic reticulum tubular network organization"/>
    <property type="evidence" value="ECO:0007669"/>
    <property type="project" value="TreeGrafter"/>
</dbReference>
<protein>
    <recommendedName>
        <fullName evidence="9">Endoplasmic reticulum protein</fullName>
    </recommendedName>
</protein>
<keyword evidence="3 6" id="KW-0812">Transmembrane</keyword>
<dbReference type="EMBL" id="SGPK01000008">
    <property type="protein sequence ID" value="THH11796.1"/>
    <property type="molecule type" value="Genomic_DNA"/>
</dbReference>
<feature type="transmembrane region" description="Helical" evidence="6">
    <location>
        <begin position="156"/>
        <end position="175"/>
    </location>
</feature>
<dbReference type="PANTHER" id="PTHR12703:SF4">
    <property type="entry name" value="TRANSMEMBRANE PROTEIN 33"/>
    <property type="match status" value="1"/>
</dbReference>
<feature type="transmembrane region" description="Helical" evidence="6">
    <location>
        <begin position="38"/>
        <end position="58"/>
    </location>
</feature>
<evidence type="ECO:0000256" key="5">
    <source>
        <dbReference type="ARBA" id="ARBA00023136"/>
    </source>
</evidence>
<comment type="similarity">
    <text evidence="2">Belongs to the PER33/POM33 family.</text>
</comment>
<comment type="caution">
    <text evidence="7">The sequence shown here is derived from an EMBL/GenBank/DDBJ whole genome shotgun (WGS) entry which is preliminary data.</text>
</comment>
<keyword evidence="5 6" id="KW-0472">Membrane</keyword>
<comment type="subcellular location">
    <subcellularLocation>
        <location evidence="1">Membrane</location>
        <topology evidence="1">Multi-pass membrane protein</topology>
    </subcellularLocation>
</comment>
<name>A0A4S4LIE1_9AGAM</name>
<sequence length="255" mass="28670">MATAQHYVWAGGHFLLLVCASRYLLAWLTFRSSGQSKLYFLSYFGALVSYAIVCYKSFGQGPQPAGSTLRRAMIDENVQYFILALFWWMSKPVPVSLIPFATFSLFHVLTFLRTYVLPHFFPPTPSVTAGQPAAQHPFLKKVHGWVKANYDPAMKLVAYAELLILVRVVLGAVTFQNSLLSPIIYAHFLRLRFYQFQFTQRAVAHVTSLIDGFVRKQGNPPILVSIWEKAQLLVAGWASFILVPQQPAAAGPGRR</sequence>
<evidence type="ECO:0000256" key="3">
    <source>
        <dbReference type="ARBA" id="ARBA00022692"/>
    </source>
</evidence>
<dbReference type="GO" id="GO:0016020">
    <property type="term" value="C:membrane"/>
    <property type="evidence" value="ECO:0007669"/>
    <property type="project" value="UniProtKB-SubCell"/>
</dbReference>
<keyword evidence="4 6" id="KW-1133">Transmembrane helix</keyword>
<dbReference type="GO" id="GO:0061024">
    <property type="term" value="P:membrane organization"/>
    <property type="evidence" value="ECO:0007669"/>
    <property type="project" value="TreeGrafter"/>
</dbReference>
<dbReference type="AlphaFoldDB" id="A0A4S4LIE1"/>
<reference evidence="7 8" key="1">
    <citation type="submission" date="2019-02" db="EMBL/GenBank/DDBJ databases">
        <title>Genome sequencing of the rare red list fungi Phellinidium pouzarii.</title>
        <authorList>
            <person name="Buettner E."/>
            <person name="Kellner H."/>
        </authorList>
    </citation>
    <scope>NUCLEOTIDE SEQUENCE [LARGE SCALE GENOMIC DNA]</scope>
    <source>
        <strain evidence="7 8">DSM 108285</strain>
    </source>
</reference>
<evidence type="ECO:0000256" key="2">
    <source>
        <dbReference type="ARBA" id="ARBA00007322"/>
    </source>
</evidence>
<accession>A0A4S4LIE1</accession>
<dbReference type="Pfam" id="PF03661">
    <property type="entry name" value="TMEM33_Pom33"/>
    <property type="match status" value="1"/>
</dbReference>
<organism evidence="7 8">
    <name type="scientific">Phellinidium pouzarii</name>
    <dbReference type="NCBI Taxonomy" id="167371"/>
    <lineage>
        <taxon>Eukaryota</taxon>
        <taxon>Fungi</taxon>
        <taxon>Dikarya</taxon>
        <taxon>Basidiomycota</taxon>
        <taxon>Agaricomycotina</taxon>
        <taxon>Agaricomycetes</taxon>
        <taxon>Hymenochaetales</taxon>
        <taxon>Hymenochaetaceae</taxon>
        <taxon>Phellinidium</taxon>
    </lineage>
</organism>
<evidence type="ECO:0000256" key="4">
    <source>
        <dbReference type="ARBA" id="ARBA00022989"/>
    </source>
</evidence>